<evidence type="ECO:0000313" key="10">
    <source>
        <dbReference type="Proteomes" id="UP000264353"/>
    </source>
</evidence>
<keyword evidence="4" id="KW-0812">Transmembrane</keyword>
<comment type="subcellular location">
    <subcellularLocation>
        <location evidence="1">Cell membrane</location>
        <topology evidence="1">Single-pass membrane protein</topology>
    </subcellularLocation>
</comment>
<evidence type="ECO:0000256" key="3">
    <source>
        <dbReference type="ARBA" id="ARBA00022475"/>
    </source>
</evidence>
<keyword evidence="6" id="KW-0472">Membrane</keyword>
<comment type="similarity">
    <text evidence="7">Belongs to the DVL/RTFL small polypeptides family.</text>
</comment>
<evidence type="ECO:0000313" key="9">
    <source>
        <dbReference type="EMBL" id="RID71767.1"/>
    </source>
</evidence>
<dbReference type="GO" id="GO:0005886">
    <property type="term" value="C:plasma membrane"/>
    <property type="evidence" value="ECO:0007669"/>
    <property type="project" value="UniProtKB-SubCell"/>
</dbReference>
<reference evidence="9 10" key="1">
    <citation type="submission" date="2018-06" db="EMBL/GenBank/DDBJ databases">
        <title>WGS assembly of Brassica rapa FPsc.</title>
        <authorList>
            <person name="Bowman J."/>
            <person name="Kohchi T."/>
            <person name="Yamato K."/>
            <person name="Jenkins J."/>
            <person name="Shu S."/>
            <person name="Ishizaki K."/>
            <person name="Yamaoka S."/>
            <person name="Nishihama R."/>
            <person name="Nakamura Y."/>
            <person name="Berger F."/>
            <person name="Adam C."/>
            <person name="Aki S."/>
            <person name="Althoff F."/>
            <person name="Araki T."/>
            <person name="Arteaga-Vazquez M."/>
            <person name="Balasubrmanian S."/>
            <person name="Bauer D."/>
            <person name="Boehm C."/>
            <person name="Briginshaw L."/>
            <person name="Caballero-Perez J."/>
            <person name="Catarino B."/>
            <person name="Chen F."/>
            <person name="Chiyoda S."/>
            <person name="Chovatia M."/>
            <person name="Davies K."/>
            <person name="Delmans M."/>
            <person name="Demura T."/>
            <person name="Dierschke T."/>
            <person name="Dolan L."/>
            <person name="Dorantes-Acosta A."/>
            <person name="Eklund D."/>
            <person name="Florent S."/>
            <person name="Flores-Sandoval E."/>
            <person name="Fujiyama A."/>
            <person name="Fukuzawa H."/>
            <person name="Galik B."/>
            <person name="Grimanelli D."/>
            <person name="Grimwood J."/>
            <person name="Grossniklaus U."/>
            <person name="Hamada T."/>
            <person name="Haseloff J."/>
            <person name="Hetherington A."/>
            <person name="Higo A."/>
            <person name="Hirakawa Y."/>
            <person name="Hundley H."/>
            <person name="Ikeda Y."/>
            <person name="Inoue K."/>
            <person name="Inoue S."/>
            <person name="Ishida S."/>
            <person name="Jia Q."/>
            <person name="Kakita M."/>
            <person name="Kanazawa T."/>
            <person name="Kawai Y."/>
            <person name="Kawashima T."/>
            <person name="Kennedy M."/>
            <person name="Kinose K."/>
            <person name="Kinoshita T."/>
            <person name="Kohara Y."/>
            <person name="Koide E."/>
            <person name="Komatsu K."/>
            <person name="Kopischke S."/>
            <person name="Kubo M."/>
            <person name="Kyozuka J."/>
            <person name="Lagercrantz U."/>
            <person name="Lin S."/>
            <person name="Lindquist E."/>
            <person name="Lipzen A."/>
            <person name="Lu C."/>
            <person name="Luna E."/>
            <person name="Martienssen R."/>
            <person name="Minamino N."/>
            <person name="Mizutani M."/>
            <person name="Mizutani M."/>
            <person name="Mochizuki N."/>
            <person name="Monte I."/>
            <person name="Mosher R."/>
            <person name="Nagasaki H."/>
            <person name="Nakagami H."/>
            <person name="Naramoto S."/>
            <person name="Nishitani K."/>
            <person name="Ohtani M."/>
            <person name="Okamoto T."/>
            <person name="Okumura M."/>
            <person name="Phillips J."/>
            <person name="Pollak B."/>
            <person name="Reinders A."/>
            <person name="Roevekamp M."/>
            <person name="Sano R."/>
            <person name="Sawa S."/>
            <person name="Schmid M."/>
            <person name="Shirakawa M."/>
            <person name="Solano R."/>
            <person name="Spunde A."/>
            <person name="Suetsugu N."/>
            <person name="Sugano S."/>
            <person name="Sugiyama A."/>
            <person name="Sun R."/>
            <person name="Suzuki Y."/>
            <person name="Takenaka M."/>
            <person name="Takezawa D."/>
            <person name="Tomogane H."/>
            <person name="Tsuzuki M."/>
            <person name="Ueda T."/>
            <person name="Umeda M."/>
            <person name="Ward J."/>
            <person name="Watanabe Y."/>
            <person name="Yazaki K."/>
            <person name="Yokoyama R."/>
            <person name="Yoshitake Y."/>
            <person name="Yotsui I."/>
            <person name="Zachgo S."/>
            <person name="Schmutz J."/>
        </authorList>
    </citation>
    <scope>NUCLEOTIDE SEQUENCE [LARGE SCALE GENOMIC DNA]</scope>
    <source>
        <strain evidence="10">cv. B-3</strain>
    </source>
</reference>
<evidence type="ECO:0000256" key="6">
    <source>
        <dbReference type="ARBA" id="ARBA00023136"/>
    </source>
</evidence>
<keyword evidence="3" id="KW-1003">Cell membrane</keyword>
<dbReference type="AlphaFoldDB" id="A0A398A1S3"/>
<evidence type="ECO:0000256" key="2">
    <source>
        <dbReference type="ARBA" id="ARBA00022473"/>
    </source>
</evidence>
<evidence type="ECO:0000256" key="8">
    <source>
        <dbReference type="SAM" id="MobiDB-lite"/>
    </source>
</evidence>
<feature type="compositionally biased region" description="Basic and acidic residues" evidence="8">
    <location>
        <begin position="1"/>
        <end position="13"/>
    </location>
</feature>
<organism evidence="9 10">
    <name type="scientific">Brassica campestris</name>
    <name type="common">Field mustard</name>
    <dbReference type="NCBI Taxonomy" id="3711"/>
    <lineage>
        <taxon>Eukaryota</taxon>
        <taxon>Viridiplantae</taxon>
        <taxon>Streptophyta</taxon>
        <taxon>Embryophyta</taxon>
        <taxon>Tracheophyta</taxon>
        <taxon>Spermatophyta</taxon>
        <taxon>Magnoliopsida</taxon>
        <taxon>eudicotyledons</taxon>
        <taxon>Gunneridae</taxon>
        <taxon>Pentapetalae</taxon>
        <taxon>rosids</taxon>
        <taxon>malvids</taxon>
        <taxon>Brassicales</taxon>
        <taxon>Brassicaceae</taxon>
        <taxon>Brassiceae</taxon>
        <taxon>Brassica</taxon>
    </lineage>
</organism>
<evidence type="ECO:0000256" key="7">
    <source>
        <dbReference type="ARBA" id="ARBA00024340"/>
    </source>
</evidence>
<dbReference type="Pfam" id="PF08137">
    <property type="entry name" value="DVL"/>
    <property type="match status" value="1"/>
</dbReference>
<accession>A0A398A1S3</accession>
<evidence type="ECO:0000256" key="4">
    <source>
        <dbReference type="ARBA" id="ARBA00022692"/>
    </source>
</evidence>
<proteinExistence type="inferred from homology"/>
<name>A0A398A1S3_BRACM</name>
<dbReference type="InterPro" id="IPR012552">
    <property type="entry name" value="DVL"/>
</dbReference>
<evidence type="ECO:0000256" key="1">
    <source>
        <dbReference type="ARBA" id="ARBA00004162"/>
    </source>
</evidence>
<keyword evidence="2" id="KW-0217">Developmental protein</keyword>
<dbReference type="KEGG" id="brp:108871406"/>
<gene>
    <name evidence="9" type="ORF">BRARA_C03689</name>
</gene>
<sequence length="51" mass="6019">MKKKSKDEALKNWEKKKKPSSPKRVEKSLKKKRGRLYIIVKCIAMLLCSNE</sequence>
<dbReference type="GO" id="GO:0008285">
    <property type="term" value="P:negative regulation of cell population proliferation"/>
    <property type="evidence" value="ECO:0007669"/>
    <property type="project" value="InterPro"/>
</dbReference>
<dbReference type="Proteomes" id="UP000264353">
    <property type="component" value="Chromosome A3"/>
</dbReference>
<dbReference type="EMBL" id="CM010630">
    <property type="protein sequence ID" value="RID71767.1"/>
    <property type="molecule type" value="Genomic_DNA"/>
</dbReference>
<protein>
    <submittedName>
        <fullName evidence="9">Uncharacterized protein</fullName>
    </submittedName>
</protein>
<feature type="region of interest" description="Disordered" evidence="8">
    <location>
        <begin position="1"/>
        <end position="28"/>
    </location>
</feature>
<evidence type="ECO:0000256" key="5">
    <source>
        <dbReference type="ARBA" id="ARBA00022989"/>
    </source>
</evidence>
<dbReference type="GO" id="GO:0048367">
    <property type="term" value="P:shoot system development"/>
    <property type="evidence" value="ECO:0007669"/>
    <property type="project" value="UniProtKB-ARBA"/>
</dbReference>
<keyword evidence="5" id="KW-1133">Transmembrane helix</keyword>
<dbReference type="OrthoDB" id="1062037at2759"/>